<keyword evidence="3" id="KW-1185">Reference proteome</keyword>
<name>A0ABD3E7G7_9LAMI</name>
<dbReference type="PANTHER" id="PTHR35546:SF25">
    <property type="entry name" value="F-BOX DOMAIN-CONTAINING PROTEIN"/>
    <property type="match status" value="1"/>
</dbReference>
<dbReference type="Gene3D" id="1.20.1280.50">
    <property type="match status" value="1"/>
</dbReference>
<dbReference type="Proteomes" id="UP001632038">
    <property type="component" value="Unassembled WGS sequence"/>
</dbReference>
<dbReference type="InterPro" id="IPR036047">
    <property type="entry name" value="F-box-like_dom_sf"/>
</dbReference>
<accession>A0ABD3E7G7</accession>
<dbReference type="EMBL" id="JAVIJP010000007">
    <property type="protein sequence ID" value="KAL3650408.1"/>
    <property type="molecule type" value="Genomic_DNA"/>
</dbReference>
<organism evidence="2 3">
    <name type="scientific">Castilleja foliolosa</name>
    <dbReference type="NCBI Taxonomy" id="1961234"/>
    <lineage>
        <taxon>Eukaryota</taxon>
        <taxon>Viridiplantae</taxon>
        <taxon>Streptophyta</taxon>
        <taxon>Embryophyta</taxon>
        <taxon>Tracheophyta</taxon>
        <taxon>Spermatophyta</taxon>
        <taxon>Magnoliopsida</taxon>
        <taxon>eudicotyledons</taxon>
        <taxon>Gunneridae</taxon>
        <taxon>Pentapetalae</taxon>
        <taxon>asterids</taxon>
        <taxon>lamiids</taxon>
        <taxon>Lamiales</taxon>
        <taxon>Orobanchaceae</taxon>
        <taxon>Pedicularideae</taxon>
        <taxon>Castillejinae</taxon>
        <taxon>Castilleja</taxon>
    </lineage>
</organism>
<sequence>MVKLLKMNDEAEKPSSAQIVASIDDLLIEIIKRLPLKKIAQLKLVSKYWNSLILDPKLCLLQNQLPSVCLMFERLEEPNSDHPQSYIIFIDKSMSPPARKMIRTIDAWPCQVLHSCNGLLLCVSDRATNVFPKYSVCNLTTSDRATNIFPKYSVSRKVSVLVKPAANFDFEDGVYWNGAINWLNIVTEPRESVYFNLDCDQTLKLFPKPPLQGKLYDRNDYYFGESCDHLHFVDAYRTASEFIVHEMKMDYSEWFVKYKFNGAILPCIRNMIVVRGKIDENSFLVIPIGNRIVRYNFEQKTFETLYDFESTATDRSVIQDSIRPFQYIESICSV</sequence>
<dbReference type="Pfam" id="PF00646">
    <property type="entry name" value="F-box"/>
    <property type="match status" value="1"/>
</dbReference>
<feature type="domain" description="F-box" evidence="1">
    <location>
        <begin position="24"/>
        <end position="59"/>
    </location>
</feature>
<reference evidence="3" key="1">
    <citation type="journal article" date="2024" name="IScience">
        <title>Strigolactones Initiate the Formation of Haustorium-like Structures in Castilleja.</title>
        <authorList>
            <person name="Buerger M."/>
            <person name="Peterson D."/>
            <person name="Chory J."/>
        </authorList>
    </citation>
    <scope>NUCLEOTIDE SEQUENCE [LARGE SCALE GENOMIC DNA]</scope>
</reference>
<protein>
    <recommendedName>
        <fullName evidence="1">F-box domain-containing protein</fullName>
    </recommendedName>
</protein>
<gene>
    <name evidence="2" type="ORF">CASFOL_006811</name>
</gene>
<evidence type="ECO:0000259" key="1">
    <source>
        <dbReference type="Pfam" id="PF00646"/>
    </source>
</evidence>
<dbReference type="SUPFAM" id="SSF81383">
    <property type="entry name" value="F-box domain"/>
    <property type="match status" value="1"/>
</dbReference>
<evidence type="ECO:0000313" key="2">
    <source>
        <dbReference type="EMBL" id="KAL3650408.1"/>
    </source>
</evidence>
<dbReference type="AlphaFoldDB" id="A0ABD3E7G7"/>
<proteinExistence type="predicted"/>
<comment type="caution">
    <text evidence="2">The sequence shown here is derived from an EMBL/GenBank/DDBJ whole genome shotgun (WGS) entry which is preliminary data.</text>
</comment>
<dbReference type="InterPro" id="IPR055290">
    <property type="entry name" value="At3g26010-like"/>
</dbReference>
<dbReference type="InterPro" id="IPR001810">
    <property type="entry name" value="F-box_dom"/>
</dbReference>
<evidence type="ECO:0000313" key="3">
    <source>
        <dbReference type="Proteomes" id="UP001632038"/>
    </source>
</evidence>
<dbReference type="PANTHER" id="PTHR35546">
    <property type="entry name" value="F-BOX PROTEIN INTERACTION DOMAIN PROTEIN-RELATED"/>
    <property type="match status" value="1"/>
</dbReference>